<proteinExistence type="predicted"/>
<gene>
    <name evidence="3" type="ORF">ROHU_022548</name>
    <name evidence="2" type="ORF">ROHU_032699</name>
</gene>
<dbReference type="Pfam" id="PF03732">
    <property type="entry name" value="Retrotrans_gag"/>
    <property type="match status" value="1"/>
</dbReference>
<protein>
    <submittedName>
        <fullName evidence="2">Pol poly</fullName>
    </submittedName>
</protein>
<keyword evidence="4" id="KW-1185">Reference proteome</keyword>
<evidence type="ECO:0000313" key="4">
    <source>
        <dbReference type="Proteomes" id="UP000290572"/>
    </source>
</evidence>
<dbReference type="EMBL" id="QBIY01013361">
    <property type="protein sequence ID" value="RXN06590.1"/>
    <property type="molecule type" value="Genomic_DNA"/>
</dbReference>
<name>A0A498LEF4_LABRO</name>
<sequence>MDPAKETPIRSAVELQGAMLGRHEEELAAARYAVESLSAQVFDRSVYGHEASRQLATLRQGRPSAADFTIEFRTLAATCEWNEPALTARFLEGLTGEIKEEILAQEGPSSETILPSDHVVGAVTWGIEWQVKKALARVTVPRECPVERLFIPSLNLAMLLPPVSFVPFLSHLFLGHVSP</sequence>
<dbReference type="AlphaFoldDB" id="A0A498LEF4"/>
<feature type="domain" description="Retrotransposon gag" evidence="1">
    <location>
        <begin position="42"/>
        <end position="95"/>
    </location>
</feature>
<dbReference type="InterPro" id="IPR005162">
    <property type="entry name" value="Retrotrans_gag_dom"/>
</dbReference>
<evidence type="ECO:0000259" key="1">
    <source>
        <dbReference type="Pfam" id="PF03732"/>
    </source>
</evidence>
<organism evidence="2 4">
    <name type="scientific">Labeo rohita</name>
    <name type="common">Indian major carp</name>
    <name type="synonym">Cyprinus rohita</name>
    <dbReference type="NCBI Taxonomy" id="84645"/>
    <lineage>
        <taxon>Eukaryota</taxon>
        <taxon>Metazoa</taxon>
        <taxon>Chordata</taxon>
        <taxon>Craniata</taxon>
        <taxon>Vertebrata</taxon>
        <taxon>Euteleostomi</taxon>
        <taxon>Actinopterygii</taxon>
        <taxon>Neopterygii</taxon>
        <taxon>Teleostei</taxon>
        <taxon>Ostariophysi</taxon>
        <taxon>Cypriniformes</taxon>
        <taxon>Cyprinidae</taxon>
        <taxon>Labeoninae</taxon>
        <taxon>Labeonini</taxon>
        <taxon>Labeo</taxon>
    </lineage>
</organism>
<dbReference type="EMBL" id="QBIY01012558">
    <property type="protein sequence ID" value="RXN23720.1"/>
    <property type="molecule type" value="Genomic_DNA"/>
</dbReference>
<reference evidence="2 4" key="1">
    <citation type="submission" date="2018-03" db="EMBL/GenBank/DDBJ databases">
        <title>Draft genome sequence of Rohu Carp (Labeo rohita).</title>
        <authorList>
            <person name="Das P."/>
            <person name="Kushwaha B."/>
            <person name="Joshi C.G."/>
            <person name="Kumar D."/>
            <person name="Nagpure N.S."/>
            <person name="Sahoo L."/>
            <person name="Das S.P."/>
            <person name="Bit A."/>
            <person name="Patnaik S."/>
            <person name="Meher P.K."/>
            <person name="Jayasankar P."/>
            <person name="Koringa P.G."/>
            <person name="Patel N.V."/>
            <person name="Hinsu A.T."/>
            <person name="Kumar R."/>
            <person name="Pandey M."/>
            <person name="Agarwal S."/>
            <person name="Srivastava S."/>
            <person name="Singh M."/>
            <person name="Iquebal M.A."/>
            <person name="Jaiswal S."/>
            <person name="Angadi U.B."/>
            <person name="Kumar N."/>
            <person name="Raza M."/>
            <person name="Shah T.M."/>
            <person name="Rai A."/>
            <person name="Jena J.K."/>
        </authorList>
    </citation>
    <scope>NUCLEOTIDE SEQUENCE [LARGE SCALE GENOMIC DNA]</scope>
    <source>
        <strain evidence="2">DASCIFA01</strain>
        <tissue evidence="2">Testis</tissue>
    </source>
</reference>
<evidence type="ECO:0000313" key="2">
    <source>
        <dbReference type="EMBL" id="RXN06590.1"/>
    </source>
</evidence>
<evidence type="ECO:0000313" key="3">
    <source>
        <dbReference type="EMBL" id="RXN23720.1"/>
    </source>
</evidence>
<accession>A0A498LEF4</accession>
<dbReference type="Proteomes" id="UP000290572">
    <property type="component" value="Unassembled WGS sequence"/>
</dbReference>
<comment type="caution">
    <text evidence="2">The sequence shown here is derived from an EMBL/GenBank/DDBJ whole genome shotgun (WGS) entry which is preliminary data.</text>
</comment>